<dbReference type="EMBL" id="UINC01008639">
    <property type="protein sequence ID" value="SVA38845.1"/>
    <property type="molecule type" value="Genomic_DNA"/>
</dbReference>
<name>A0A381VER3_9ZZZZ</name>
<dbReference type="Gene3D" id="3.40.50.970">
    <property type="match status" value="1"/>
</dbReference>
<evidence type="ECO:0000313" key="3">
    <source>
        <dbReference type="EMBL" id="SVA38845.1"/>
    </source>
</evidence>
<sequence length="111" mass="11611">MASRSFTGNPSQIIIEQLVASGVRHLFYNPGSREARFFDTLHSRPEISGVIGLHEGTVTAMAGGFAQVNSDPAVMSVHLGAGLAQSLGQMINVWAASLPVVVITFVGDTGS</sequence>
<evidence type="ECO:0000256" key="1">
    <source>
        <dbReference type="ARBA" id="ARBA00007812"/>
    </source>
</evidence>
<dbReference type="GO" id="GO:0003984">
    <property type="term" value="F:acetolactate synthase activity"/>
    <property type="evidence" value="ECO:0007669"/>
    <property type="project" value="TreeGrafter"/>
</dbReference>
<dbReference type="Pfam" id="PF02776">
    <property type="entry name" value="TPP_enzyme_N"/>
    <property type="match status" value="1"/>
</dbReference>
<reference evidence="3" key="1">
    <citation type="submission" date="2018-05" db="EMBL/GenBank/DDBJ databases">
        <authorList>
            <person name="Lanie J.A."/>
            <person name="Ng W.-L."/>
            <person name="Kazmierczak K.M."/>
            <person name="Andrzejewski T.M."/>
            <person name="Davidsen T.M."/>
            <person name="Wayne K.J."/>
            <person name="Tettelin H."/>
            <person name="Glass J.I."/>
            <person name="Rusch D."/>
            <person name="Podicherti R."/>
            <person name="Tsui H.-C.T."/>
            <person name="Winkler M.E."/>
        </authorList>
    </citation>
    <scope>NUCLEOTIDE SEQUENCE</scope>
</reference>
<protein>
    <recommendedName>
        <fullName evidence="2">Thiamine pyrophosphate enzyme N-terminal TPP-binding domain-containing protein</fullName>
    </recommendedName>
</protein>
<accession>A0A381VER3</accession>
<organism evidence="3">
    <name type="scientific">marine metagenome</name>
    <dbReference type="NCBI Taxonomy" id="408172"/>
    <lineage>
        <taxon>unclassified sequences</taxon>
        <taxon>metagenomes</taxon>
        <taxon>ecological metagenomes</taxon>
    </lineage>
</organism>
<dbReference type="InterPro" id="IPR012001">
    <property type="entry name" value="Thiamin_PyroP_enz_TPP-bd_dom"/>
</dbReference>
<proteinExistence type="inferred from homology"/>
<comment type="similarity">
    <text evidence="1">Belongs to the TPP enzyme family.</text>
</comment>
<dbReference type="GO" id="GO:0050660">
    <property type="term" value="F:flavin adenine dinucleotide binding"/>
    <property type="evidence" value="ECO:0007669"/>
    <property type="project" value="TreeGrafter"/>
</dbReference>
<gene>
    <name evidence="3" type="ORF">METZ01_LOCUS91699</name>
</gene>
<dbReference type="InterPro" id="IPR045229">
    <property type="entry name" value="TPP_enz"/>
</dbReference>
<dbReference type="PANTHER" id="PTHR18968">
    <property type="entry name" value="THIAMINE PYROPHOSPHATE ENZYMES"/>
    <property type="match status" value="1"/>
</dbReference>
<dbReference type="CDD" id="cd07035">
    <property type="entry name" value="TPP_PYR_POX_like"/>
    <property type="match status" value="1"/>
</dbReference>
<evidence type="ECO:0000259" key="2">
    <source>
        <dbReference type="Pfam" id="PF02776"/>
    </source>
</evidence>
<feature type="non-terminal residue" evidence="3">
    <location>
        <position position="111"/>
    </location>
</feature>
<dbReference type="GO" id="GO:0030976">
    <property type="term" value="F:thiamine pyrophosphate binding"/>
    <property type="evidence" value="ECO:0007669"/>
    <property type="project" value="InterPro"/>
</dbReference>
<dbReference type="AlphaFoldDB" id="A0A381VER3"/>
<dbReference type="SUPFAM" id="SSF52518">
    <property type="entry name" value="Thiamin diphosphate-binding fold (THDP-binding)"/>
    <property type="match status" value="1"/>
</dbReference>
<dbReference type="InterPro" id="IPR029061">
    <property type="entry name" value="THDP-binding"/>
</dbReference>
<feature type="domain" description="Thiamine pyrophosphate enzyme N-terminal TPP-binding" evidence="2">
    <location>
        <begin position="11"/>
        <end position="105"/>
    </location>
</feature>